<comment type="cofactor">
    <cofactor evidence="1 16 17">
        <name>Na(+)</name>
        <dbReference type="ChEBI" id="CHEBI:29101"/>
    </cofactor>
</comment>
<dbReference type="RefSeq" id="WP_074941365.1">
    <property type="nucleotide sequence ID" value="NZ_FOWP01000015.1"/>
</dbReference>
<evidence type="ECO:0000256" key="4">
    <source>
        <dbReference type="ARBA" id="ARBA00005844"/>
    </source>
</evidence>
<evidence type="ECO:0000256" key="9">
    <source>
        <dbReference type="ARBA" id="ARBA00022967"/>
    </source>
</evidence>
<keyword evidence="6 16" id="KW-0813">Transport</keyword>
<dbReference type="GO" id="GO:0015451">
    <property type="term" value="F:decarboxylation-driven active transmembrane transporter activity"/>
    <property type="evidence" value="ECO:0007669"/>
    <property type="project" value="UniProtKB-EC"/>
</dbReference>
<evidence type="ECO:0000256" key="10">
    <source>
        <dbReference type="ARBA" id="ARBA00022989"/>
    </source>
</evidence>
<dbReference type="NCBIfam" id="TIGR01195">
    <property type="entry name" value="oadG_fam"/>
    <property type="match status" value="1"/>
</dbReference>
<evidence type="ECO:0000256" key="13">
    <source>
        <dbReference type="ARBA" id="ARBA00023136"/>
    </source>
</evidence>
<evidence type="ECO:0000256" key="14">
    <source>
        <dbReference type="ARBA" id="ARBA00023201"/>
    </source>
</evidence>
<keyword evidence="11 16" id="KW-0915">Sodium</keyword>
<dbReference type="EMBL" id="FOWP01000015">
    <property type="protein sequence ID" value="SFP56153.1"/>
    <property type="molecule type" value="Genomic_DNA"/>
</dbReference>
<proteinExistence type="inferred from homology"/>
<evidence type="ECO:0000256" key="5">
    <source>
        <dbReference type="ARBA" id="ARBA00011869"/>
    </source>
</evidence>
<feature type="transmembrane region" description="Helical" evidence="16 17">
    <location>
        <begin position="13"/>
        <end position="35"/>
    </location>
</feature>
<comment type="similarity">
    <text evidence="4 16 17">Belongs to the OadG family.</text>
</comment>
<gene>
    <name evidence="16" type="primary">oadG</name>
    <name evidence="18" type="ORF">SAMN05216601_11547</name>
</gene>
<name>A0A1I5RCA3_9GAMM</name>
<keyword evidence="13 16" id="KW-0472">Membrane</keyword>
<comment type="catalytic activity">
    <reaction evidence="15 16 17">
        <text>oxaloacetate + 2 Na(+)(in) + H(+) = pyruvate + 2 Na(+)(out) + CO2</text>
        <dbReference type="Rhea" id="RHEA:57724"/>
        <dbReference type="ChEBI" id="CHEBI:15361"/>
        <dbReference type="ChEBI" id="CHEBI:15378"/>
        <dbReference type="ChEBI" id="CHEBI:16452"/>
        <dbReference type="ChEBI" id="CHEBI:16526"/>
        <dbReference type="ChEBI" id="CHEBI:29101"/>
        <dbReference type="EC" id="7.2.4.2"/>
    </reaction>
</comment>
<evidence type="ECO:0000256" key="16">
    <source>
        <dbReference type="HAMAP-Rule" id="MF_00404"/>
    </source>
</evidence>
<dbReference type="GO" id="GO:0015081">
    <property type="term" value="F:sodium ion transmembrane transporter activity"/>
    <property type="evidence" value="ECO:0007669"/>
    <property type="project" value="UniProtKB-UniRule"/>
</dbReference>
<comment type="function">
    <text evidence="2 16 17">Catalyzes the decarboxylation of oxaloacetate coupled to Na(+) translocation.</text>
</comment>
<evidence type="ECO:0000256" key="7">
    <source>
        <dbReference type="ARBA" id="ARBA00022475"/>
    </source>
</evidence>
<evidence type="ECO:0000256" key="6">
    <source>
        <dbReference type="ARBA" id="ARBA00022448"/>
    </source>
</evidence>
<evidence type="ECO:0000256" key="8">
    <source>
        <dbReference type="ARBA" id="ARBA00022692"/>
    </source>
</evidence>
<dbReference type="InterPro" id="IPR005899">
    <property type="entry name" value="Na_pump_deCOase"/>
</dbReference>
<sequence>MTPSELLLEGVELMLFGMGFVFVFLVLLVGVVSLMSRLIATFAPPVSISAVASPVPSARSASQEPDAETLAAIQSAIAQYRARRG</sequence>
<keyword evidence="8 16" id="KW-0812">Transmembrane</keyword>
<evidence type="ECO:0000256" key="17">
    <source>
        <dbReference type="RuleBase" id="RU004278"/>
    </source>
</evidence>
<dbReference type="InterPro" id="IPR023424">
    <property type="entry name" value="OadG"/>
</dbReference>
<protein>
    <recommendedName>
        <fullName evidence="16">Probable oxaloacetate decarboxylase gamma chain</fullName>
        <ecNumber evidence="16">7.2.4.2</ecNumber>
    </recommendedName>
</protein>
<keyword evidence="9 16" id="KW-1278">Translocase</keyword>
<keyword evidence="12 16" id="KW-0406">Ion transport</keyword>
<evidence type="ECO:0000256" key="12">
    <source>
        <dbReference type="ARBA" id="ARBA00023065"/>
    </source>
</evidence>
<comment type="subcellular location">
    <subcellularLocation>
        <location evidence="3 16 17">Cell membrane</location>
        <topology evidence="3 16 17">Single-pass membrane protein</topology>
    </subcellularLocation>
</comment>
<evidence type="ECO:0000313" key="19">
    <source>
        <dbReference type="Proteomes" id="UP000182400"/>
    </source>
</evidence>
<evidence type="ECO:0000256" key="11">
    <source>
        <dbReference type="ARBA" id="ARBA00023053"/>
    </source>
</evidence>
<evidence type="ECO:0000256" key="3">
    <source>
        <dbReference type="ARBA" id="ARBA00004162"/>
    </source>
</evidence>
<accession>A0A1I5RCA3</accession>
<keyword evidence="14 16" id="KW-0739">Sodium transport</keyword>
<keyword evidence="7 16" id="KW-1003">Cell membrane</keyword>
<dbReference type="STRING" id="658457.SAMN05216601_11547"/>
<dbReference type="HAMAP" id="MF_00404">
    <property type="entry name" value="OadG"/>
    <property type="match status" value="1"/>
</dbReference>
<dbReference type="GO" id="GO:0036376">
    <property type="term" value="P:sodium ion export across plasma membrane"/>
    <property type="evidence" value="ECO:0007669"/>
    <property type="project" value="InterPro"/>
</dbReference>
<dbReference type="Pfam" id="PF04277">
    <property type="entry name" value="OAD_gamma"/>
    <property type="match status" value="1"/>
</dbReference>
<evidence type="ECO:0000313" key="18">
    <source>
        <dbReference type="EMBL" id="SFP56153.1"/>
    </source>
</evidence>
<reference evidence="18 19" key="1">
    <citation type="submission" date="2016-10" db="EMBL/GenBank/DDBJ databases">
        <authorList>
            <person name="de Groot N.N."/>
        </authorList>
    </citation>
    <scope>NUCLEOTIDE SEQUENCE [LARGE SCALE GENOMIC DNA]</scope>
    <source>
        <strain evidence="18 19">CCUG 59231</strain>
    </source>
</reference>
<evidence type="ECO:0000256" key="15">
    <source>
        <dbReference type="ARBA" id="ARBA00048176"/>
    </source>
</evidence>
<dbReference type="Proteomes" id="UP000182400">
    <property type="component" value="Unassembled WGS sequence"/>
</dbReference>
<keyword evidence="10 16" id="KW-1133">Transmembrane helix</keyword>
<dbReference type="EC" id="7.2.4.2" evidence="16"/>
<dbReference type="GO" id="GO:0005886">
    <property type="term" value="C:plasma membrane"/>
    <property type="evidence" value="ECO:0007669"/>
    <property type="project" value="UniProtKB-SubCell"/>
</dbReference>
<dbReference type="GO" id="GO:0008948">
    <property type="term" value="F:oxaloacetate decarboxylase activity"/>
    <property type="evidence" value="ECO:0007669"/>
    <property type="project" value="UniProtKB-UniRule"/>
</dbReference>
<evidence type="ECO:0000256" key="1">
    <source>
        <dbReference type="ARBA" id="ARBA00001959"/>
    </source>
</evidence>
<dbReference type="AlphaFoldDB" id="A0A1I5RCA3"/>
<comment type="subunit">
    <text evidence="5 16">Heterotrimer of an alpha, a beta and a gamma subunit.</text>
</comment>
<evidence type="ECO:0000256" key="2">
    <source>
        <dbReference type="ARBA" id="ARBA00003002"/>
    </source>
</evidence>
<organism evidence="18 19">
    <name type="scientific">Ectopseudomonas composti</name>
    <dbReference type="NCBI Taxonomy" id="658457"/>
    <lineage>
        <taxon>Bacteria</taxon>
        <taxon>Pseudomonadati</taxon>
        <taxon>Pseudomonadota</taxon>
        <taxon>Gammaproteobacteria</taxon>
        <taxon>Pseudomonadales</taxon>
        <taxon>Pseudomonadaceae</taxon>
        <taxon>Ectopseudomonas</taxon>
    </lineage>
</organism>